<accession>A0A1B0AA38</accession>
<dbReference type="VEuPathDB" id="VectorBase:GPAI039068"/>
<dbReference type="Proteomes" id="UP000092445">
    <property type="component" value="Unassembled WGS sequence"/>
</dbReference>
<dbReference type="GO" id="GO:0140658">
    <property type="term" value="F:ATP-dependent chromatin remodeler activity"/>
    <property type="evidence" value="ECO:0007669"/>
    <property type="project" value="TreeGrafter"/>
</dbReference>
<feature type="compositionally biased region" description="Acidic residues" evidence="2">
    <location>
        <begin position="116"/>
        <end position="125"/>
    </location>
</feature>
<dbReference type="GO" id="GO:0005634">
    <property type="term" value="C:nucleus"/>
    <property type="evidence" value="ECO:0007669"/>
    <property type="project" value="TreeGrafter"/>
</dbReference>
<dbReference type="PANTHER" id="PTHR45623:SF14">
    <property type="entry name" value="CHROMODOMAIN-HELICASE-DNA-BINDING PROTEIN 1"/>
    <property type="match status" value="1"/>
</dbReference>
<dbReference type="STRING" id="7398.A0A1B0AA38"/>
<feature type="region of interest" description="Disordered" evidence="2">
    <location>
        <begin position="102"/>
        <end position="125"/>
    </location>
</feature>
<dbReference type="PANTHER" id="PTHR45623">
    <property type="entry name" value="CHROMODOMAIN-HELICASE-DNA-BINDING PROTEIN 3-RELATED-RELATED"/>
    <property type="match status" value="1"/>
</dbReference>
<organism evidence="3 4">
    <name type="scientific">Glossina pallidipes</name>
    <name type="common">Tsetse fly</name>
    <dbReference type="NCBI Taxonomy" id="7398"/>
    <lineage>
        <taxon>Eukaryota</taxon>
        <taxon>Metazoa</taxon>
        <taxon>Ecdysozoa</taxon>
        <taxon>Arthropoda</taxon>
        <taxon>Hexapoda</taxon>
        <taxon>Insecta</taxon>
        <taxon>Pterygota</taxon>
        <taxon>Neoptera</taxon>
        <taxon>Endopterygota</taxon>
        <taxon>Diptera</taxon>
        <taxon>Brachycera</taxon>
        <taxon>Muscomorpha</taxon>
        <taxon>Hippoboscoidea</taxon>
        <taxon>Glossinidae</taxon>
        <taxon>Glossina</taxon>
    </lineage>
</organism>
<sequence>MFLLGKTTFYFPRWTAGHTVLDRGSSSSTNTTPLNKDDLSAILKFGAEELFKDEQGNDEELVCDIDEILRRAETRNEDPEMLGDDLLSAFKVASIAAFEEETDTTTKDNENAMTGEQEEDTKDWDDIIPEDYRKIVEDKEKAKEMKDLYLPPRRKTTAFGQQADTPNIDFNNNGFYC</sequence>
<proteinExistence type="predicted"/>
<evidence type="ECO:0000313" key="3">
    <source>
        <dbReference type="EnsemblMetazoa" id="GPAI039068-PA"/>
    </source>
</evidence>
<protein>
    <submittedName>
        <fullName evidence="3">Uncharacterized protein</fullName>
    </submittedName>
</protein>
<dbReference type="GO" id="GO:0003677">
    <property type="term" value="F:DNA binding"/>
    <property type="evidence" value="ECO:0007669"/>
    <property type="project" value="TreeGrafter"/>
</dbReference>
<keyword evidence="4" id="KW-1185">Reference proteome</keyword>
<dbReference type="GO" id="GO:0034728">
    <property type="term" value="P:nucleosome organization"/>
    <property type="evidence" value="ECO:0007669"/>
    <property type="project" value="TreeGrafter"/>
</dbReference>
<dbReference type="GO" id="GO:0042393">
    <property type="term" value="F:histone binding"/>
    <property type="evidence" value="ECO:0007669"/>
    <property type="project" value="TreeGrafter"/>
</dbReference>
<keyword evidence="1" id="KW-0539">Nucleus</keyword>
<dbReference type="AlphaFoldDB" id="A0A1B0AA38"/>
<dbReference type="GO" id="GO:0003682">
    <property type="term" value="F:chromatin binding"/>
    <property type="evidence" value="ECO:0007669"/>
    <property type="project" value="TreeGrafter"/>
</dbReference>
<evidence type="ECO:0000313" key="4">
    <source>
        <dbReference type="Proteomes" id="UP000092445"/>
    </source>
</evidence>
<dbReference type="GO" id="GO:0016887">
    <property type="term" value="F:ATP hydrolysis activity"/>
    <property type="evidence" value="ECO:0007669"/>
    <property type="project" value="TreeGrafter"/>
</dbReference>
<dbReference type="GO" id="GO:0000785">
    <property type="term" value="C:chromatin"/>
    <property type="evidence" value="ECO:0007669"/>
    <property type="project" value="TreeGrafter"/>
</dbReference>
<evidence type="ECO:0000256" key="2">
    <source>
        <dbReference type="SAM" id="MobiDB-lite"/>
    </source>
</evidence>
<evidence type="ECO:0000256" key="1">
    <source>
        <dbReference type="ARBA" id="ARBA00023242"/>
    </source>
</evidence>
<reference evidence="4" key="1">
    <citation type="submission" date="2014-03" db="EMBL/GenBank/DDBJ databases">
        <authorList>
            <person name="Aksoy S."/>
            <person name="Warren W."/>
            <person name="Wilson R.K."/>
        </authorList>
    </citation>
    <scope>NUCLEOTIDE SEQUENCE [LARGE SCALE GENOMIC DNA]</scope>
    <source>
        <strain evidence="4">IAEA</strain>
    </source>
</reference>
<name>A0A1B0AA38_GLOPL</name>
<reference evidence="3" key="2">
    <citation type="submission" date="2020-05" db="UniProtKB">
        <authorList>
            <consortium name="EnsemblMetazoa"/>
        </authorList>
    </citation>
    <scope>IDENTIFICATION</scope>
    <source>
        <strain evidence="3">IAEA</strain>
    </source>
</reference>
<dbReference type="EnsemblMetazoa" id="GPAI039068-RA">
    <property type="protein sequence ID" value="GPAI039068-PA"/>
    <property type="gene ID" value="GPAI039068"/>
</dbReference>